<protein>
    <submittedName>
        <fullName evidence="2">Pimeloyl-ACP methyl ester carboxylesterase</fullName>
    </submittedName>
</protein>
<dbReference type="Gene3D" id="3.40.50.1820">
    <property type="entry name" value="alpha/beta hydrolase"/>
    <property type="match status" value="1"/>
</dbReference>
<dbReference type="Pfam" id="PF00561">
    <property type="entry name" value="Abhydrolase_1"/>
    <property type="match status" value="1"/>
</dbReference>
<dbReference type="InterPro" id="IPR050471">
    <property type="entry name" value="AB_hydrolase"/>
</dbReference>
<gene>
    <name evidence="2" type="ORF">EV138_6696</name>
</gene>
<name>A0A4R7SYW8_9ACTN</name>
<dbReference type="GO" id="GO:0003824">
    <property type="term" value="F:catalytic activity"/>
    <property type="evidence" value="ECO:0007669"/>
    <property type="project" value="UniProtKB-ARBA"/>
</dbReference>
<feature type="domain" description="AB hydrolase-1" evidence="1">
    <location>
        <begin position="27"/>
        <end position="163"/>
    </location>
</feature>
<sequence length="270" mass="29655">MAEHTKDFVDVPGGYLYYEQHGRGPDVVLLGGGLADLRMWDSTVDWLAERARVTTWDYRDTGLSAPAYGPYSEIDDLTAVLDAAGVSQAVLVGVSEGGRRALGFAHRHPERVTHVCAVAPSFGEFPDPSPEEAAAREVMRRHFADCEKVLAADGIPAVAALDVDAWCPAAPQNARRLLIGLQIANARMRLMTEYYGLELDPPIKTRFTELEPPISVLIGHRDFQATQLWAQRLTAQTPNATLTTIPTADHMPMFSTPPEFRDYVLATLPT</sequence>
<comment type="caution">
    <text evidence="2">The sequence shown here is derived from an EMBL/GenBank/DDBJ whole genome shotgun (WGS) entry which is preliminary data.</text>
</comment>
<dbReference type="Proteomes" id="UP000295151">
    <property type="component" value="Unassembled WGS sequence"/>
</dbReference>
<dbReference type="PANTHER" id="PTHR43433:SF1">
    <property type="entry name" value="BLL5160 PROTEIN"/>
    <property type="match status" value="1"/>
</dbReference>
<evidence type="ECO:0000313" key="3">
    <source>
        <dbReference type="Proteomes" id="UP000295151"/>
    </source>
</evidence>
<evidence type="ECO:0000259" key="1">
    <source>
        <dbReference type="Pfam" id="PF00561"/>
    </source>
</evidence>
<dbReference type="EMBL" id="SOCE01000002">
    <property type="protein sequence ID" value="TDU84225.1"/>
    <property type="molecule type" value="Genomic_DNA"/>
</dbReference>
<dbReference type="OrthoDB" id="495620at2"/>
<accession>A0A4R7SYW8</accession>
<organism evidence="2 3">
    <name type="scientific">Kribbella voronezhensis</name>
    <dbReference type="NCBI Taxonomy" id="2512212"/>
    <lineage>
        <taxon>Bacteria</taxon>
        <taxon>Bacillati</taxon>
        <taxon>Actinomycetota</taxon>
        <taxon>Actinomycetes</taxon>
        <taxon>Propionibacteriales</taxon>
        <taxon>Kribbellaceae</taxon>
        <taxon>Kribbella</taxon>
    </lineage>
</organism>
<keyword evidence="3" id="KW-1185">Reference proteome</keyword>
<proteinExistence type="predicted"/>
<dbReference type="RefSeq" id="WP_133983848.1">
    <property type="nucleotide sequence ID" value="NZ_SOCE01000002.1"/>
</dbReference>
<reference evidence="2 3" key="1">
    <citation type="submission" date="2019-03" db="EMBL/GenBank/DDBJ databases">
        <title>Genomic Encyclopedia of Type Strains, Phase III (KMG-III): the genomes of soil and plant-associated and newly described type strains.</title>
        <authorList>
            <person name="Whitman W."/>
        </authorList>
    </citation>
    <scope>NUCLEOTIDE SEQUENCE [LARGE SCALE GENOMIC DNA]</scope>
    <source>
        <strain evidence="2 3">VKM Ac-2575</strain>
    </source>
</reference>
<dbReference type="InterPro" id="IPR000073">
    <property type="entry name" value="AB_hydrolase_1"/>
</dbReference>
<dbReference type="InterPro" id="IPR029058">
    <property type="entry name" value="AB_hydrolase_fold"/>
</dbReference>
<dbReference type="AlphaFoldDB" id="A0A4R7SYW8"/>
<dbReference type="PANTHER" id="PTHR43433">
    <property type="entry name" value="HYDROLASE, ALPHA/BETA FOLD FAMILY PROTEIN"/>
    <property type="match status" value="1"/>
</dbReference>
<dbReference type="SUPFAM" id="SSF53474">
    <property type="entry name" value="alpha/beta-Hydrolases"/>
    <property type="match status" value="1"/>
</dbReference>
<evidence type="ECO:0000313" key="2">
    <source>
        <dbReference type="EMBL" id="TDU84225.1"/>
    </source>
</evidence>